<dbReference type="CDD" id="cd06849">
    <property type="entry name" value="lipoyl_domain"/>
    <property type="match status" value="1"/>
</dbReference>
<dbReference type="Proteomes" id="UP001062776">
    <property type="component" value="Unassembled WGS sequence"/>
</dbReference>
<dbReference type="RefSeq" id="WP_264814276.1">
    <property type="nucleotide sequence ID" value="NZ_BAPV01000003.1"/>
</dbReference>
<evidence type="ECO:0000256" key="2">
    <source>
        <dbReference type="ARBA" id="ARBA00001964"/>
    </source>
</evidence>
<proteinExistence type="predicted"/>
<evidence type="ECO:0000256" key="10">
    <source>
        <dbReference type="RuleBase" id="RU364074"/>
    </source>
</evidence>
<evidence type="ECO:0000256" key="6">
    <source>
        <dbReference type="ARBA" id="ARBA00022823"/>
    </source>
</evidence>
<dbReference type="InterPro" id="IPR027110">
    <property type="entry name" value="PDHB_mito-type"/>
</dbReference>
<dbReference type="InterPro" id="IPR033248">
    <property type="entry name" value="Transketolase_C"/>
</dbReference>
<evidence type="ECO:0000256" key="9">
    <source>
        <dbReference type="ARBA" id="ARBA00023317"/>
    </source>
</evidence>
<comment type="cofactor">
    <cofactor evidence="1">
        <name>(R)-lipoate</name>
        <dbReference type="ChEBI" id="CHEBI:83088"/>
    </cofactor>
</comment>
<keyword evidence="6" id="KW-0450">Lipoyl</keyword>
<gene>
    <name evidence="12" type="ORF">AA0535_0443</name>
</gene>
<dbReference type="Gene3D" id="3.40.50.970">
    <property type="match status" value="1"/>
</dbReference>
<keyword evidence="13" id="KW-1185">Reference proteome</keyword>
<dbReference type="SUPFAM" id="SSF52922">
    <property type="entry name" value="TK C-terminal domain-like"/>
    <property type="match status" value="1"/>
</dbReference>
<accession>A0ABQ0PXS1</accession>
<dbReference type="EC" id="1.2.4.1" evidence="4 10"/>
<keyword evidence="8 10" id="KW-0786">Thiamine pyrophosphate</keyword>
<evidence type="ECO:0000256" key="1">
    <source>
        <dbReference type="ARBA" id="ARBA00001938"/>
    </source>
</evidence>
<dbReference type="InterPro" id="IPR003016">
    <property type="entry name" value="2-oxoA_DH_lipoyl-BS"/>
</dbReference>
<dbReference type="PANTHER" id="PTHR11624">
    <property type="entry name" value="DEHYDROGENASE RELATED"/>
    <property type="match status" value="1"/>
</dbReference>
<evidence type="ECO:0000259" key="11">
    <source>
        <dbReference type="PROSITE" id="PS50968"/>
    </source>
</evidence>
<dbReference type="Pfam" id="PF02779">
    <property type="entry name" value="Transket_pyr"/>
    <property type="match status" value="1"/>
</dbReference>
<dbReference type="PROSITE" id="PS50968">
    <property type="entry name" value="BIOTINYL_LIPOYL"/>
    <property type="match status" value="1"/>
</dbReference>
<comment type="function">
    <text evidence="10">The pyruvate dehydrogenase complex catalyzes the overall conversion of pyruvate to acetyl-CoA and CO2.</text>
</comment>
<dbReference type="InterPro" id="IPR005475">
    <property type="entry name" value="Transketolase-like_Pyr-bd"/>
</dbReference>
<dbReference type="NCBIfam" id="NF006667">
    <property type="entry name" value="PRK09212.1"/>
    <property type="match status" value="1"/>
</dbReference>
<dbReference type="PANTHER" id="PTHR11624:SF96">
    <property type="entry name" value="PYRUVATE DEHYDROGENASE E1 COMPONENT SUBUNIT BETA, MITOCHONDRIAL"/>
    <property type="match status" value="1"/>
</dbReference>
<evidence type="ECO:0000256" key="5">
    <source>
        <dbReference type="ARBA" id="ARBA00016138"/>
    </source>
</evidence>
<reference evidence="12" key="1">
    <citation type="submission" date="2013-04" db="EMBL/GenBank/DDBJ databases">
        <title>The genome sequencing project of 58 acetic acid bacteria.</title>
        <authorList>
            <person name="Okamoto-Kainuma A."/>
            <person name="Ishikawa M."/>
            <person name="Umino S."/>
            <person name="Koizumi Y."/>
            <person name="Shiwa Y."/>
            <person name="Yoshikawa H."/>
            <person name="Matsutani M."/>
            <person name="Matsushita K."/>
        </authorList>
    </citation>
    <scope>NUCLEOTIDE SEQUENCE</scope>
    <source>
        <strain evidence="12">NRIC 0535</strain>
    </source>
</reference>
<evidence type="ECO:0000256" key="4">
    <source>
        <dbReference type="ARBA" id="ARBA00012281"/>
    </source>
</evidence>
<name>A0ABQ0PXS1_9PROT</name>
<organism evidence="12 13">
    <name type="scientific">Asaia krungthepensis NRIC 0535</name>
    <dbReference type="NCBI Taxonomy" id="1307925"/>
    <lineage>
        <taxon>Bacteria</taxon>
        <taxon>Pseudomonadati</taxon>
        <taxon>Pseudomonadota</taxon>
        <taxon>Alphaproteobacteria</taxon>
        <taxon>Acetobacterales</taxon>
        <taxon>Acetobacteraceae</taxon>
        <taxon>Asaia</taxon>
    </lineage>
</organism>
<evidence type="ECO:0000256" key="3">
    <source>
        <dbReference type="ARBA" id="ARBA00011870"/>
    </source>
</evidence>
<evidence type="ECO:0000256" key="7">
    <source>
        <dbReference type="ARBA" id="ARBA00023002"/>
    </source>
</evidence>
<feature type="domain" description="Lipoyl-binding" evidence="11">
    <location>
        <begin position="2"/>
        <end position="78"/>
    </location>
</feature>
<dbReference type="SMART" id="SM00861">
    <property type="entry name" value="Transket_pyr"/>
    <property type="match status" value="1"/>
</dbReference>
<comment type="caution">
    <text evidence="12">The sequence shown here is derived from an EMBL/GenBank/DDBJ whole genome shotgun (WGS) entry which is preliminary data.</text>
</comment>
<dbReference type="Gene3D" id="2.40.50.100">
    <property type="match status" value="1"/>
</dbReference>
<dbReference type="NCBIfam" id="NF008854">
    <property type="entry name" value="PRK11892.1"/>
    <property type="match status" value="1"/>
</dbReference>
<dbReference type="Pfam" id="PF00364">
    <property type="entry name" value="Biotin_lipoyl"/>
    <property type="match status" value="1"/>
</dbReference>
<evidence type="ECO:0000256" key="8">
    <source>
        <dbReference type="ARBA" id="ARBA00023052"/>
    </source>
</evidence>
<dbReference type="InterPro" id="IPR011053">
    <property type="entry name" value="Single_hybrid_motif"/>
</dbReference>
<dbReference type="InterPro" id="IPR009014">
    <property type="entry name" value="Transketo_C/PFOR_II"/>
</dbReference>
<dbReference type="EMBL" id="BAPV01000003">
    <property type="protein sequence ID" value="GBQ84210.1"/>
    <property type="molecule type" value="Genomic_DNA"/>
</dbReference>
<dbReference type="SUPFAM" id="SSF52518">
    <property type="entry name" value="Thiamin diphosphate-binding fold (THDP-binding)"/>
    <property type="match status" value="1"/>
</dbReference>
<comment type="catalytic activity">
    <reaction evidence="10">
        <text>N(6)-[(R)-lipoyl]-L-lysyl-[protein] + pyruvate + H(+) = N(6)-[(R)-S(8)-acetyldihydrolipoyl]-L-lysyl-[protein] + CO2</text>
        <dbReference type="Rhea" id="RHEA:19189"/>
        <dbReference type="Rhea" id="RHEA-COMP:10474"/>
        <dbReference type="Rhea" id="RHEA-COMP:10478"/>
        <dbReference type="ChEBI" id="CHEBI:15361"/>
        <dbReference type="ChEBI" id="CHEBI:15378"/>
        <dbReference type="ChEBI" id="CHEBI:16526"/>
        <dbReference type="ChEBI" id="CHEBI:83099"/>
        <dbReference type="ChEBI" id="CHEBI:83111"/>
        <dbReference type="EC" id="1.2.4.1"/>
    </reaction>
</comment>
<keyword evidence="9 10" id="KW-0670">Pyruvate</keyword>
<dbReference type="SUPFAM" id="SSF51230">
    <property type="entry name" value="Single hybrid motif"/>
    <property type="match status" value="1"/>
</dbReference>
<protein>
    <recommendedName>
        <fullName evidence="5 10">Pyruvate dehydrogenase E1 component subunit beta</fullName>
        <ecNumber evidence="4 10">1.2.4.1</ecNumber>
    </recommendedName>
</protein>
<dbReference type="InterPro" id="IPR029061">
    <property type="entry name" value="THDP-binding"/>
</dbReference>
<comment type="cofactor">
    <cofactor evidence="2 10">
        <name>thiamine diphosphate</name>
        <dbReference type="ChEBI" id="CHEBI:58937"/>
    </cofactor>
</comment>
<sequence length="448" mass="48150">MAAPVLMPALSPTMTEGTISKWTRKAGDKINSGDVIAEIETDKATMEVEAVDSGILAKILVPEGTENVAVNTQIAIIAEEGEDISALENGPAPAQATPVQTAVEEKAPQKPQELVATPDREWGETSVITVREALRDAMAAELRRDDDVFLLGEEVAQYQGAYKISQGLLDEFGERRIIDTPITEHGFTGMAVGAALTGLKPIVEFMTMNFAMQAIDHIINSAAKTLYMSGGQMGCPIVFRGPNGAAARVGAQHSQCYASWYAHVPGLKVVAPWSSEDAKGLLRAAIRDPNPVIVLENEILYGQKFPCPVDEDFILPIGKAKIEREGKDVTLVAFSIMVGVALEAAAKLAEQGIEAEVINLRTIRPLDTETIINSVKKTSRIVSVEEGWPVAGIGAEICTVACEQAFDYLDAPPARVCGLDIPLPYAANLEKHALPQPDWVVDAVRKLF</sequence>
<keyword evidence="7 10" id="KW-0560">Oxidoreductase</keyword>
<comment type="subunit">
    <text evidence="3">Heterodimer of an alpha and a beta chain.</text>
</comment>
<dbReference type="InterPro" id="IPR000089">
    <property type="entry name" value="Biotin_lipoyl"/>
</dbReference>
<dbReference type="CDD" id="cd07036">
    <property type="entry name" value="TPP_PYR_E1-PDHc-beta_like"/>
    <property type="match status" value="1"/>
</dbReference>
<dbReference type="Pfam" id="PF02780">
    <property type="entry name" value="Transketolase_C"/>
    <property type="match status" value="1"/>
</dbReference>
<evidence type="ECO:0000313" key="12">
    <source>
        <dbReference type="EMBL" id="GBQ84210.1"/>
    </source>
</evidence>
<dbReference type="Gene3D" id="3.40.50.920">
    <property type="match status" value="1"/>
</dbReference>
<dbReference type="PROSITE" id="PS00189">
    <property type="entry name" value="LIPOYL"/>
    <property type="match status" value="1"/>
</dbReference>
<evidence type="ECO:0000313" key="13">
    <source>
        <dbReference type="Proteomes" id="UP001062776"/>
    </source>
</evidence>